<dbReference type="AlphaFoldDB" id="A0A2T4CK28"/>
<gene>
    <name evidence="3" type="ORF">M440DRAFT_1323195</name>
</gene>
<name>A0A2T4CK28_TRILO</name>
<evidence type="ECO:0000256" key="1">
    <source>
        <dbReference type="SAM" id="MobiDB-lite"/>
    </source>
</evidence>
<reference evidence="3 4" key="1">
    <citation type="submission" date="2016-07" db="EMBL/GenBank/DDBJ databases">
        <title>Multiple horizontal gene transfer events from other fungi enriched the ability of initially mycotrophic Trichoderma (Ascomycota) to feed on dead plant biomass.</title>
        <authorList>
            <consortium name="DOE Joint Genome Institute"/>
            <person name="Aerts A."/>
            <person name="Atanasova L."/>
            <person name="Chenthamara K."/>
            <person name="Zhang J."/>
            <person name="Grujic M."/>
            <person name="Henrissat B."/>
            <person name="Kuo A."/>
            <person name="Salamov A."/>
            <person name="Lipzen A."/>
            <person name="Labutti K."/>
            <person name="Barry K."/>
            <person name="Miao Y."/>
            <person name="Rahimi M.J."/>
            <person name="Shen Q."/>
            <person name="Grigoriev I.V."/>
            <person name="Kubicek C.P."/>
            <person name="Druzhinina I.S."/>
        </authorList>
    </citation>
    <scope>NUCLEOTIDE SEQUENCE [LARGE SCALE GENOMIC DNA]</scope>
    <source>
        <strain evidence="3 4">ATCC 18648</strain>
    </source>
</reference>
<feature type="region of interest" description="Disordered" evidence="1">
    <location>
        <begin position="143"/>
        <end position="183"/>
    </location>
</feature>
<keyword evidence="2" id="KW-0472">Membrane</keyword>
<organism evidence="3 4">
    <name type="scientific">Trichoderma longibrachiatum ATCC 18648</name>
    <dbReference type="NCBI Taxonomy" id="983965"/>
    <lineage>
        <taxon>Eukaryota</taxon>
        <taxon>Fungi</taxon>
        <taxon>Dikarya</taxon>
        <taxon>Ascomycota</taxon>
        <taxon>Pezizomycotina</taxon>
        <taxon>Sordariomycetes</taxon>
        <taxon>Hypocreomycetidae</taxon>
        <taxon>Hypocreales</taxon>
        <taxon>Hypocreaceae</taxon>
        <taxon>Trichoderma</taxon>
    </lineage>
</organism>
<feature type="transmembrane region" description="Helical" evidence="2">
    <location>
        <begin position="27"/>
        <end position="51"/>
    </location>
</feature>
<dbReference type="OrthoDB" id="4900606at2759"/>
<evidence type="ECO:0000313" key="4">
    <source>
        <dbReference type="Proteomes" id="UP000240760"/>
    </source>
</evidence>
<feature type="compositionally biased region" description="Basic residues" evidence="1">
    <location>
        <begin position="58"/>
        <end position="68"/>
    </location>
</feature>
<feature type="compositionally biased region" description="Basic residues" evidence="1">
    <location>
        <begin position="158"/>
        <end position="183"/>
    </location>
</feature>
<sequence length="306" mass="34889">MPCLHNHHQPPVLHSRAPHDGEISSPAATGLAIGLILVALVVAVLVYFWCWRQQEPRNHHREARHRRENQREPAGQNAAGNGARAAAAPEVQQVAQRRDDAAQGQQECPLPAVPLSIHHHQHDDKHFHGDQYHDHLHEGDHILTCPDNNNRNVQDNFHHRHNHHDHHHRHHHQRHHRFSRSHRTNRLIIPQDPLAEIERFFRPPSPGLPDINRADLEAILNGLDVPLPNGAAQRNANAQEQGDVRRDDEGWKISQRHNINFMPPLAPPQHVLPLLPWDSSAPYCSLTCACVRVSSLRIELSLRNSI</sequence>
<proteinExistence type="predicted"/>
<feature type="region of interest" description="Disordered" evidence="1">
    <location>
        <begin position="57"/>
        <end position="105"/>
    </location>
</feature>
<feature type="region of interest" description="Disordered" evidence="1">
    <location>
        <begin position="1"/>
        <end position="20"/>
    </location>
</feature>
<dbReference type="EMBL" id="KZ679126">
    <property type="protein sequence ID" value="PTB81862.1"/>
    <property type="molecule type" value="Genomic_DNA"/>
</dbReference>
<protein>
    <submittedName>
        <fullName evidence="3">Uncharacterized protein</fullName>
    </submittedName>
</protein>
<dbReference type="Proteomes" id="UP000240760">
    <property type="component" value="Unassembled WGS sequence"/>
</dbReference>
<keyword evidence="2" id="KW-1133">Transmembrane helix</keyword>
<keyword evidence="2" id="KW-0812">Transmembrane</keyword>
<accession>A0A2T4CK28</accession>
<evidence type="ECO:0000313" key="3">
    <source>
        <dbReference type="EMBL" id="PTB81862.1"/>
    </source>
</evidence>
<keyword evidence="4" id="KW-1185">Reference proteome</keyword>
<feature type="compositionally biased region" description="Low complexity" evidence="1">
    <location>
        <begin position="72"/>
        <end position="95"/>
    </location>
</feature>
<evidence type="ECO:0000256" key="2">
    <source>
        <dbReference type="SAM" id="Phobius"/>
    </source>
</evidence>